<evidence type="ECO:0000256" key="6">
    <source>
        <dbReference type="ARBA" id="ARBA00023002"/>
    </source>
</evidence>
<comment type="cofactor">
    <cofactor evidence="8">
        <name>FAD</name>
        <dbReference type="ChEBI" id="CHEBI:57692"/>
    </cofactor>
    <text evidence="8">Binds 1 FAD per subunit.</text>
</comment>
<feature type="domain" description="FMN-binding" evidence="9">
    <location>
        <begin position="45"/>
        <end position="119"/>
    </location>
</feature>
<dbReference type="InterPro" id="IPR010960">
    <property type="entry name" value="Flavocytochrome_c"/>
</dbReference>
<comment type="caution">
    <text evidence="10">The sequence shown here is derived from an EMBL/GenBank/DDBJ whole genome shotgun (WGS) entry which is preliminary data.</text>
</comment>
<dbReference type="InterPro" id="IPR003953">
    <property type="entry name" value="FAD-dep_OxRdtase_2_FAD-bd"/>
</dbReference>
<dbReference type="EC" id="1.3.99.33" evidence="2 8"/>
<dbReference type="EMBL" id="JAEEGA010000009">
    <property type="protein sequence ID" value="MBP1042210.1"/>
    <property type="molecule type" value="Genomic_DNA"/>
</dbReference>
<dbReference type="SUPFAM" id="SSF56425">
    <property type="entry name" value="Succinate dehydrogenase/fumarate reductase flavoprotein, catalytic domain"/>
    <property type="match status" value="1"/>
</dbReference>
<dbReference type="AlphaFoldDB" id="A0A940SVC9"/>
<dbReference type="PANTHER" id="PTHR43400:SF7">
    <property type="entry name" value="FAD-DEPENDENT OXIDOREDUCTASE 2 FAD BINDING DOMAIN-CONTAINING PROTEIN"/>
    <property type="match status" value="1"/>
</dbReference>
<evidence type="ECO:0000256" key="8">
    <source>
        <dbReference type="RuleBase" id="RU366062"/>
    </source>
</evidence>
<comment type="similarity">
    <text evidence="1 8">Belongs to the FAD-dependent oxidoreductase 2 family. FRD/SDH subfamily.</text>
</comment>
<dbReference type="InterPro" id="IPR036188">
    <property type="entry name" value="FAD/NAD-bd_sf"/>
</dbReference>
<reference evidence="10" key="1">
    <citation type="submission" date="2020-12" db="EMBL/GenBank/DDBJ databases">
        <title>Vagococcus allomyrinae sp. nov. and Enterococcus lavae sp. nov., isolated from the larvae of Allomyrina dichotoma.</title>
        <authorList>
            <person name="Lee S.D."/>
        </authorList>
    </citation>
    <scope>NUCLEOTIDE SEQUENCE</scope>
    <source>
        <strain evidence="10">BWB3-3</strain>
    </source>
</reference>
<dbReference type="Gene3D" id="3.90.700.10">
    <property type="entry name" value="Succinate dehydrogenase/fumarate reductase flavoprotein, catalytic domain"/>
    <property type="match status" value="1"/>
</dbReference>
<keyword evidence="11" id="KW-1185">Reference proteome</keyword>
<evidence type="ECO:0000256" key="4">
    <source>
        <dbReference type="ARBA" id="ARBA00022630"/>
    </source>
</evidence>
<evidence type="ECO:0000313" key="10">
    <source>
        <dbReference type="EMBL" id="MBP1042210.1"/>
    </source>
</evidence>
<dbReference type="InterPro" id="IPR050315">
    <property type="entry name" value="FAD-oxidoreductase_2"/>
</dbReference>
<dbReference type="Proteomes" id="UP000674938">
    <property type="component" value="Unassembled WGS sequence"/>
</dbReference>
<accession>A0A940SVC9</accession>
<evidence type="ECO:0000256" key="7">
    <source>
        <dbReference type="ARBA" id="ARBA00049922"/>
    </source>
</evidence>
<dbReference type="PANTHER" id="PTHR43400">
    <property type="entry name" value="FUMARATE REDUCTASE"/>
    <property type="match status" value="1"/>
</dbReference>
<evidence type="ECO:0000256" key="1">
    <source>
        <dbReference type="ARBA" id="ARBA00008040"/>
    </source>
</evidence>
<dbReference type="RefSeq" id="WP_209529192.1">
    <property type="nucleotide sequence ID" value="NZ_JAEEGA010000009.1"/>
</dbReference>
<comment type="cofactor">
    <cofactor evidence="8">
        <name>FMN</name>
        <dbReference type="ChEBI" id="CHEBI:58210"/>
    </cofactor>
    <text evidence="8">Binds 1 or 2 FMN covalently per subunit.</text>
</comment>
<comment type="catalytic activity">
    <reaction evidence="7 8">
        <text>dihydrourocanate + A = urocanate + AH2</text>
        <dbReference type="Rhea" id="RHEA:36059"/>
        <dbReference type="ChEBI" id="CHEBI:13193"/>
        <dbReference type="ChEBI" id="CHEBI:17499"/>
        <dbReference type="ChEBI" id="CHEBI:27247"/>
        <dbReference type="ChEBI" id="CHEBI:72991"/>
        <dbReference type="EC" id="1.3.99.33"/>
    </reaction>
</comment>
<keyword evidence="4 8" id="KW-0285">Flavoprotein</keyword>
<evidence type="ECO:0000256" key="5">
    <source>
        <dbReference type="ARBA" id="ARBA00022827"/>
    </source>
</evidence>
<dbReference type="GO" id="GO:0033765">
    <property type="term" value="F:steroid dehydrogenase activity, acting on the CH-CH group of donors"/>
    <property type="evidence" value="ECO:0007669"/>
    <property type="project" value="UniProtKB-ARBA"/>
</dbReference>
<dbReference type="Gene3D" id="3.90.1010.20">
    <property type="match status" value="1"/>
</dbReference>
<dbReference type="Pfam" id="PF00890">
    <property type="entry name" value="FAD_binding_2"/>
    <property type="match status" value="1"/>
</dbReference>
<evidence type="ECO:0000256" key="2">
    <source>
        <dbReference type="ARBA" id="ARBA00013137"/>
    </source>
</evidence>
<dbReference type="GO" id="GO:0010181">
    <property type="term" value="F:FMN binding"/>
    <property type="evidence" value="ECO:0007669"/>
    <property type="project" value="InterPro"/>
</dbReference>
<dbReference type="SMART" id="SM00900">
    <property type="entry name" value="FMN_bind"/>
    <property type="match status" value="1"/>
</dbReference>
<gene>
    <name evidence="10" type="ORF">I6N95_14420</name>
</gene>
<keyword evidence="5 8" id="KW-0274">FAD</keyword>
<organism evidence="10 11">
    <name type="scientific">Vagococcus allomyrinae</name>
    <dbReference type="NCBI Taxonomy" id="2794353"/>
    <lineage>
        <taxon>Bacteria</taxon>
        <taxon>Bacillati</taxon>
        <taxon>Bacillota</taxon>
        <taxon>Bacilli</taxon>
        <taxon>Lactobacillales</taxon>
        <taxon>Enterococcaceae</taxon>
        <taxon>Vagococcus</taxon>
    </lineage>
</organism>
<keyword evidence="6 8" id="KW-0560">Oxidoreductase</keyword>
<proteinExistence type="inferred from homology"/>
<evidence type="ECO:0000259" key="9">
    <source>
        <dbReference type="SMART" id="SM00900"/>
    </source>
</evidence>
<dbReference type="InterPro" id="IPR007329">
    <property type="entry name" value="FMN-bd"/>
</dbReference>
<dbReference type="GO" id="GO:0016020">
    <property type="term" value="C:membrane"/>
    <property type="evidence" value="ECO:0007669"/>
    <property type="project" value="InterPro"/>
</dbReference>
<dbReference type="PRINTS" id="PR00368">
    <property type="entry name" value="FADPNR"/>
</dbReference>
<name>A0A940SVC9_9ENTE</name>
<dbReference type="SUPFAM" id="SSF51905">
    <property type="entry name" value="FAD/NAD(P)-binding domain"/>
    <property type="match status" value="1"/>
</dbReference>
<dbReference type="NCBIfam" id="TIGR01813">
    <property type="entry name" value="flavo_cyto_c"/>
    <property type="match status" value="1"/>
</dbReference>
<dbReference type="PROSITE" id="PS51257">
    <property type="entry name" value="PROKAR_LIPOPROTEIN"/>
    <property type="match status" value="1"/>
</dbReference>
<dbReference type="Pfam" id="PF04205">
    <property type="entry name" value="FMN_bind"/>
    <property type="match status" value="1"/>
</dbReference>
<dbReference type="InterPro" id="IPR027477">
    <property type="entry name" value="Succ_DH/fumarate_Rdtase_cat_sf"/>
</dbReference>
<evidence type="ECO:0000313" key="11">
    <source>
        <dbReference type="Proteomes" id="UP000674938"/>
    </source>
</evidence>
<sequence length="594" mass="63098">MRKKRKIIYFFAILSIILVLVGCGKNNSDSKAVIKDGTYLGESKGNGGTITAEVVIKDGKIADIKNTSDHETEGLGDEAVERIMTAMIDNNTINVDVVSGATTSSEGFIAAVKSALEKAGAKETDLMAGDKIPLTQVLDKTEYNFDVVVIGAGGAGLSSAVEAASTGVKVAVLEKTSAVGGNTAVSGGAFNVPGSDLQKKKGIDDSVDQFVKDALEGGDNLANPELVKIVGEHALEAYEWMRDDIKAEFIQDRVQQFGGHKVPRSVIPVGNTGSELTNKLKVAAEAKGAEVFLDTEATDLIQDKSGNIVGVTAKNNGKSITFNASKGVVIASGGFASNVDMRTKYNADYGKQYMTTAVPASTGDGIIMGEEVGADLVDMEQIQVYPTASPKTGIISYVANSRFDGGLLINQEANRFINEVGRRDVISKAILDQPGGYAYLVWGQEIESVGHMTDVHQAEFDKMKKDDVIFEAKTLEEAAKHYDIDPQKFVASIARFNGFVSTETDPDFQKLGAFVKVEQGPFYIQKVIPSTHHTMGGLRINKEAEVLDLQGKKIPGLYAAGEVTGGIHGTNRLGGNAITDIIVFGRIAGGNVSK</sequence>
<evidence type="ECO:0000256" key="3">
    <source>
        <dbReference type="ARBA" id="ARBA00015872"/>
    </source>
</evidence>
<dbReference type="Gene3D" id="3.50.50.60">
    <property type="entry name" value="FAD/NAD(P)-binding domain"/>
    <property type="match status" value="1"/>
</dbReference>
<protein>
    <recommendedName>
        <fullName evidence="3 8">Urocanate reductase</fullName>
        <ecNumber evidence="2 8">1.3.99.33</ecNumber>
    </recommendedName>
</protein>